<dbReference type="AlphaFoldDB" id="A0A5J4UCT5"/>
<proteinExistence type="predicted"/>
<evidence type="ECO:0000313" key="2">
    <source>
        <dbReference type="Proteomes" id="UP000324800"/>
    </source>
</evidence>
<accession>A0A5J4UCT5</accession>
<evidence type="ECO:0000313" key="1">
    <source>
        <dbReference type="EMBL" id="KAA6368338.1"/>
    </source>
</evidence>
<dbReference type="EMBL" id="SNRW01017450">
    <property type="protein sequence ID" value="KAA6368338.1"/>
    <property type="molecule type" value="Genomic_DNA"/>
</dbReference>
<comment type="caution">
    <text evidence="1">The sequence shown here is derived from an EMBL/GenBank/DDBJ whole genome shotgun (WGS) entry which is preliminary data.</text>
</comment>
<reference evidence="1 2" key="1">
    <citation type="submission" date="2019-03" db="EMBL/GenBank/DDBJ databases">
        <title>Single cell metagenomics reveals metabolic interactions within the superorganism composed of flagellate Streblomastix strix and complex community of Bacteroidetes bacteria on its surface.</title>
        <authorList>
            <person name="Treitli S.C."/>
            <person name="Kolisko M."/>
            <person name="Husnik F."/>
            <person name="Keeling P."/>
            <person name="Hampl V."/>
        </authorList>
    </citation>
    <scope>NUCLEOTIDE SEQUENCE [LARGE SCALE GENOMIC DNA]</scope>
    <source>
        <strain evidence="1">ST1C</strain>
    </source>
</reference>
<protein>
    <submittedName>
        <fullName evidence="1">Uncharacterized protein</fullName>
    </submittedName>
</protein>
<name>A0A5J4UCT5_9EUKA</name>
<gene>
    <name evidence="1" type="ORF">EZS28_036136</name>
</gene>
<dbReference type="Proteomes" id="UP000324800">
    <property type="component" value="Unassembled WGS sequence"/>
</dbReference>
<organism evidence="1 2">
    <name type="scientific">Streblomastix strix</name>
    <dbReference type="NCBI Taxonomy" id="222440"/>
    <lineage>
        <taxon>Eukaryota</taxon>
        <taxon>Metamonada</taxon>
        <taxon>Preaxostyla</taxon>
        <taxon>Oxymonadida</taxon>
        <taxon>Streblomastigidae</taxon>
        <taxon>Streblomastix</taxon>
    </lineage>
</organism>
<sequence length="127" mass="14780">MSPTEDVLRMGITTHQKISTRSNRPNDPITRIRKDTKLTAVPHFELLRQQARMSGVIISEQVKDFDYADQEKQLLPIQYFDALVEIKAPRLILAMIRENMDAYIDVTQNCMSIFWQMASHTQFHSVD</sequence>